<dbReference type="InterPro" id="IPR028082">
    <property type="entry name" value="Peripla_BP_I"/>
</dbReference>
<keyword evidence="6" id="KW-0449">Lipoprotein</keyword>
<accession>C4WPC0</accession>
<evidence type="ECO:0000256" key="6">
    <source>
        <dbReference type="ARBA" id="ARBA00023288"/>
    </source>
</evidence>
<feature type="transmembrane region" description="Helical" evidence="7">
    <location>
        <begin position="49"/>
        <end position="70"/>
    </location>
</feature>
<evidence type="ECO:0000256" key="4">
    <source>
        <dbReference type="ARBA" id="ARBA00022729"/>
    </source>
</evidence>
<dbReference type="Pfam" id="PF02608">
    <property type="entry name" value="Bmp"/>
    <property type="match status" value="1"/>
</dbReference>
<reference evidence="9 10" key="1">
    <citation type="submission" date="2009-05" db="EMBL/GenBank/DDBJ databases">
        <authorList>
            <person name="Setubal J.C."/>
            <person name="Boyle S."/>
            <person name="Crasta O.R."/>
            <person name="Gillespie J.J."/>
            <person name="Kenyon R.W."/>
            <person name="Lu J."/>
            <person name="Mane S."/>
            <person name="Nagrani S."/>
            <person name="Shallom J.M."/>
            <person name="Shallom S."/>
            <person name="Shukla M."/>
            <person name="Snyder E.E."/>
            <person name="Sobral B.W."/>
            <person name="Wattam A.R."/>
            <person name="Will R."/>
            <person name="Williams K."/>
            <person name="Yoo H."/>
            <person name="Munk C."/>
            <person name="Tapia R."/>
            <person name="Green L."/>
            <person name="Rogers Y."/>
            <person name="Detter J.C."/>
            <person name="Bruce D."/>
            <person name="Brettin T.S."/>
            <person name="Tsolis R."/>
        </authorList>
    </citation>
    <scope>NUCLEOTIDE SEQUENCE [LARGE SCALE GENOMIC DNA]</scope>
    <source>
        <strain evidence="9 10">LMG 3301</strain>
    </source>
</reference>
<dbReference type="CDD" id="cd19964">
    <property type="entry name" value="PBP1_BMP-like"/>
    <property type="match status" value="1"/>
</dbReference>
<dbReference type="Gene3D" id="3.40.50.2300">
    <property type="match status" value="2"/>
</dbReference>
<evidence type="ECO:0000256" key="1">
    <source>
        <dbReference type="ARBA" id="ARBA00004193"/>
    </source>
</evidence>
<keyword evidence="3" id="KW-1003">Cell membrane</keyword>
<keyword evidence="7" id="KW-0812">Transmembrane</keyword>
<sequence length="408" mass="43580">MTRNRRQRLIAGRCGGSVGGGQNIQSRKSISITLQYWSSVVIKSTRRGIIHLAFALAASTAMGTFATTAAQAQDKILLIINGALGDKSFFDSAAKGMKMIKDKYGDDVETKILEIGDDPTKWEPVFLDASEQDWDLIIGGTYQMSETVGSVAQQYPDKKYILYDASVPYEEGGYDNVYSIQYKQNEGSYLGGMLAASLLKEGKLGDTGKNLGFLGGMDIPVINDFLVGYIAGAQAIQPDAKIAISYAGSFMDAAKGKELGLAQYRSGVSLGFVVASQTGLGQLSAAKETGKYVLGVDSDQEAIFKDSDPAIAKQVVSSVLKNVDVSLLQAYERFKAGDLPFGKAEALGLKEGAVGIVQDGNMASMATQEMKDAIKKASDEISEGKITVPTAFGMSTEDLNAIRNKVRP</sequence>
<dbReference type="InterPro" id="IPR003760">
    <property type="entry name" value="PnrA-like"/>
</dbReference>
<proteinExistence type="inferred from homology"/>
<dbReference type="InterPro" id="IPR050957">
    <property type="entry name" value="BMP_lipoprotein"/>
</dbReference>
<keyword evidence="5 7" id="KW-0472">Membrane</keyword>
<evidence type="ECO:0000256" key="5">
    <source>
        <dbReference type="ARBA" id="ARBA00023136"/>
    </source>
</evidence>
<keyword evidence="4" id="KW-0732">Signal</keyword>
<feature type="domain" description="ABC transporter substrate-binding protein PnrA-like" evidence="8">
    <location>
        <begin position="75"/>
        <end position="382"/>
    </location>
</feature>
<keyword evidence="7" id="KW-1133">Transmembrane helix</keyword>
<dbReference type="PANTHER" id="PTHR34296:SF2">
    <property type="entry name" value="ABC TRANSPORTER GUANOSINE-BINDING PROTEIN NUPN"/>
    <property type="match status" value="1"/>
</dbReference>
<protein>
    <submittedName>
        <fullName evidence="9">Basic membrane protein A</fullName>
    </submittedName>
</protein>
<dbReference type="PANTHER" id="PTHR34296">
    <property type="entry name" value="TRANSCRIPTIONAL ACTIVATOR PROTEIN MED"/>
    <property type="match status" value="1"/>
</dbReference>
<dbReference type="SUPFAM" id="SSF53822">
    <property type="entry name" value="Periplasmic binding protein-like I"/>
    <property type="match status" value="1"/>
</dbReference>
<evidence type="ECO:0000313" key="10">
    <source>
        <dbReference type="Proteomes" id="UP000004386"/>
    </source>
</evidence>
<comment type="subcellular location">
    <subcellularLocation>
        <location evidence="1">Cell membrane</location>
        <topology evidence="1">Lipid-anchor</topology>
    </subcellularLocation>
</comment>
<evidence type="ECO:0000259" key="8">
    <source>
        <dbReference type="Pfam" id="PF02608"/>
    </source>
</evidence>
<dbReference type="AlphaFoldDB" id="C4WPC0"/>
<name>C4WPC0_9HYPH</name>
<evidence type="ECO:0000256" key="2">
    <source>
        <dbReference type="ARBA" id="ARBA00008610"/>
    </source>
</evidence>
<evidence type="ECO:0000256" key="7">
    <source>
        <dbReference type="SAM" id="Phobius"/>
    </source>
</evidence>
<dbReference type="Proteomes" id="UP000004386">
    <property type="component" value="Unassembled WGS sequence"/>
</dbReference>
<comment type="caution">
    <text evidence="9">The sequence shown here is derived from an EMBL/GenBank/DDBJ whole genome shotgun (WGS) entry which is preliminary data.</text>
</comment>
<dbReference type="HOGENOM" id="CLU_038813_0_1_5"/>
<evidence type="ECO:0000313" key="9">
    <source>
        <dbReference type="EMBL" id="EEQ94229.1"/>
    </source>
</evidence>
<organism evidence="9 10">
    <name type="scientific">Brucella intermedia LMG 3301</name>
    <dbReference type="NCBI Taxonomy" id="641118"/>
    <lineage>
        <taxon>Bacteria</taxon>
        <taxon>Pseudomonadati</taxon>
        <taxon>Pseudomonadota</taxon>
        <taxon>Alphaproteobacteria</taxon>
        <taxon>Hyphomicrobiales</taxon>
        <taxon>Brucellaceae</taxon>
        <taxon>Brucella/Ochrobactrum group</taxon>
        <taxon>Brucella</taxon>
    </lineage>
</organism>
<dbReference type="GO" id="GO:0005886">
    <property type="term" value="C:plasma membrane"/>
    <property type="evidence" value="ECO:0007669"/>
    <property type="project" value="UniProtKB-SubCell"/>
</dbReference>
<dbReference type="EMBL" id="ACQA01000002">
    <property type="protein sequence ID" value="EEQ94229.1"/>
    <property type="molecule type" value="Genomic_DNA"/>
</dbReference>
<comment type="similarity">
    <text evidence="2">Belongs to the BMP lipoprotein family.</text>
</comment>
<evidence type="ECO:0000256" key="3">
    <source>
        <dbReference type="ARBA" id="ARBA00022475"/>
    </source>
</evidence>
<gene>
    <name evidence="9" type="ORF">OINT_2001450</name>
</gene>